<organism evidence="1 2">
    <name type="scientific">Talaromyces proteolyticus</name>
    <dbReference type="NCBI Taxonomy" id="1131652"/>
    <lineage>
        <taxon>Eukaryota</taxon>
        <taxon>Fungi</taxon>
        <taxon>Dikarya</taxon>
        <taxon>Ascomycota</taxon>
        <taxon>Pezizomycotina</taxon>
        <taxon>Eurotiomycetes</taxon>
        <taxon>Eurotiomycetidae</taxon>
        <taxon>Eurotiales</taxon>
        <taxon>Trichocomaceae</taxon>
        <taxon>Talaromyces</taxon>
        <taxon>Talaromyces sect. Bacilispori</taxon>
    </lineage>
</organism>
<evidence type="ECO:0000313" key="2">
    <source>
        <dbReference type="Proteomes" id="UP001201262"/>
    </source>
</evidence>
<keyword evidence="2" id="KW-1185">Reference proteome</keyword>
<dbReference type="RefSeq" id="XP_046071328.1">
    <property type="nucleotide sequence ID" value="XM_046222161.1"/>
</dbReference>
<dbReference type="PANTHER" id="PTHR46082:SF11">
    <property type="entry name" value="AAA+ ATPASE DOMAIN-CONTAINING PROTEIN-RELATED"/>
    <property type="match status" value="1"/>
</dbReference>
<gene>
    <name evidence="1" type="ORF">BGW36DRAFT_462267</name>
</gene>
<dbReference type="Pfam" id="PF13424">
    <property type="entry name" value="TPR_12"/>
    <property type="match status" value="1"/>
</dbReference>
<reference evidence="1" key="1">
    <citation type="submission" date="2021-12" db="EMBL/GenBank/DDBJ databases">
        <title>Convergent genome expansion in fungi linked to evolution of root-endophyte symbiosis.</title>
        <authorList>
            <consortium name="DOE Joint Genome Institute"/>
            <person name="Ke Y.-H."/>
            <person name="Bonito G."/>
            <person name="Liao H.-L."/>
            <person name="Looney B."/>
            <person name="Rojas-Flechas A."/>
            <person name="Nash J."/>
            <person name="Hameed K."/>
            <person name="Schadt C."/>
            <person name="Martin F."/>
            <person name="Crous P.W."/>
            <person name="Miettinen O."/>
            <person name="Magnuson J.K."/>
            <person name="Labbe J."/>
            <person name="Jacobson D."/>
            <person name="Doktycz M.J."/>
            <person name="Veneault-Fourrey C."/>
            <person name="Kuo A."/>
            <person name="Mondo S."/>
            <person name="Calhoun S."/>
            <person name="Riley R."/>
            <person name="Ohm R."/>
            <person name="LaButti K."/>
            <person name="Andreopoulos B."/>
            <person name="Pangilinan J."/>
            <person name="Nolan M."/>
            <person name="Tritt A."/>
            <person name="Clum A."/>
            <person name="Lipzen A."/>
            <person name="Daum C."/>
            <person name="Barry K."/>
            <person name="Grigoriev I.V."/>
            <person name="Vilgalys R."/>
        </authorList>
    </citation>
    <scope>NUCLEOTIDE SEQUENCE</scope>
    <source>
        <strain evidence="1">PMI_201</strain>
    </source>
</reference>
<dbReference type="SUPFAM" id="SSF48452">
    <property type="entry name" value="TPR-like"/>
    <property type="match status" value="1"/>
</dbReference>
<dbReference type="PANTHER" id="PTHR46082">
    <property type="entry name" value="ATP/GTP-BINDING PROTEIN-RELATED"/>
    <property type="match status" value="1"/>
</dbReference>
<sequence length="219" mass="24257">MTSLTHNDYTIAWICALPLEVAAARVMLHETLSPLPKPSTDPNAYELGESNGHYIHGEPGINLFMANLVSTFWNQGRWTEAEKLGVQVMEKMKMVLGDEHPDTLAIMANLAYTLKSQGILQHALTLMKKCSNLRNTVLGPGHPDSMSSSRALSDWMDEYNTLLDQTPLTGKNSAHEEHVNLPYARRRSAATLFLGNHPLIIAARTPSPLPDCQDLQDVD</sequence>
<name>A0AAD4KPM9_9EURO</name>
<dbReference type="InterPro" id="IPR053137">
    <property type="entry name" value="NLR-like"/>
</dbReference>
<proteinExistence type="predicted"/>
<protein>
    <recommendedName>
        <fullName evidence="3">Kinesin light chain</fullName>
    </recommendedName>
</protein>
<dbReference type="Gene3D" id="1.25.40.10">
    <property type="entry name" value="Tetratricopeptide repeat domain"/>
    <property type="match status" value="1"/>
</dbReference>
<dbReference type="InterPro" id="IPR011990">
    <property type="entry name" value="TPR-like_helical_dom_sf"/>
</dbReference>
<evidence type="ECO:0000313" key="1">
    <source>
        <dbReference type="EMBL" id="KAH8696391.1"/>
    </source>
</evidence>
<dbReference type="EMBL" id="JAJTJA010000007">
    <property type="protein sequence ID" value="KAH8696391.1"/>
    <property type="molecule type" value="Genomic_DNA"/>
</dbReference>
<accession>A0AAD4KPM9</accession>
<comment type="caution">
    <text evidence="1">The sequence shown here is derived from an EMBL/GenBank/DDBJ whole genome shotgun (WGS) entry which is preliminary data.</text>
</comment>
<dbReference type="Proteomes" id="UP001201262">
    <property type="component" value="Unassembled WGS sequence"/>
</dbReference>
<dbReference type="GeneID" id="70252448"/>
<dbReference type="AlphaFoldDB" id="A0AAD4KPM9"/>
<evidence type="ECO:0008006" key="3">
    <source>
        <dbReference type="Google" id="ProtNLM"/>
    </source>
</evidence>